<keyword evidence="4" id="KW-1185">Reference proteome</keyword>
<dbReference type="PANTHER" id="PTHR31126:SF10">
    <property type="entry name" value="PROTEIN PHOSPHATASE, PUTATIVE (AFU_ORTHOLOGUE AFUA_6G06650)-RELATED"/>
    <property type="match status" value="1"/>
</dbReference>
<protein>
    <recommendedName>
        <fullName evidence="2">Tyrosine specific protein phosphatases domain-containing protein</fullName>
    </recommendedName>
</protein>
<evidence type="ECO:0000313" key="4">
    <source>
        <dbReference type="Proteomes" id="UP000294003"/>
    </source>
</evidence>
<comment type="caution">
    <text evidence="3">The sequence shown here is derived from an EMBL/GenBank/DDBJ whole genome shotgun (WGS) entry which is preliminary data.</text>
</comment>
<dbReference type="PANTHER" id="PTHR31126">
    <property type="entry name" value="TYROSINE-PROTEIN PHOSPHATASE"/>
    <property type="match status" value="1"/>
</dbReference>
<organism evidence="3 4">
    <name type="scientific">Monosporascus cannonballus</name>
    <dbReference type="NCBI Taxonomy" id="155416"/>
    <lineage>
        <taxon>Eukaryota</taxon>
        <taxon>Fungi</taxon>
        <taxon>Dikarya</taxon>
        <taxon>Ascomycota</taxon>
        <taxon>Pezizomycotina</taxon>
        <taxon>Sordariomycetes</taxon>
        <taxon>Xylariomycetidae</taxon>
        <taxon>Xylariales</taxon>
        <taxon>Xylariales incertae sedis</taxon>
        <taxon>Monosporascus</taxon>
    </lineage>
</organism>
<dbReference type="PROSITE" id="PS50056">
    <property type="entry name" value="TYR_PHOSPHATASE_2"/>
    <property type="match status" value="1"/>
</dbReference>
<dbReference type="SUPFAM" id="SSF52799">
    <property type="entry name" value="(Phosphotyrosine protein) phosphatases II"/>
    <property type="match status" value="1"/>
</dbReference>
<dbReference type="InterPro" id="IPR016130">
    <property type="entry name" value="Tyr_Pase_AS"/>
</dbReference>
<feature type="transmembrane region" description="Helical" evidence="1">
    <location>
        <begin position="530"/>
        <end position="550"/>
    </location>
</feature>
<sequence>MAQLLDLPDEILLKVISNLAAHHQPDSLDHVPFYHWVETLMQQDEQAQEQITWLRPVSASRRRLYDVCIGALYSYIPLVGRPGRPSSDAPSMRLLRALGNDQSPLAHVRCLHIDVKSYSAPGFYKAFWLPSVRIVSLRRFVNREALEWDGHDHVGTSPVEVLRLIGCGAHEEALAEVLSWPKALKELWYDIDQAYWDGLYWNGHSPGPESHEFTCGAAERAMKSQANSLERLVLTRERRPHQGLGYSFPINLSDFTKLRRLSIYHIFLVGRYSEDEELLWDQLPRSLNELEVFFDDDGVYLDFLEGPTSPDQQVWLRGFLESIKRSKNTDSGTPESSLERLRIVSMERPSFWYPDPPLDGGDEGEHGNESEPDFVYDVTRGTGHPESAWKPPLTRSFIEAGVGFSVFLRQKRRYSPPSPHSSLMAYEFDNILNFRDVGRTANDFVGRRLVKEGVLYRSARPDDASPRDRETLKNGLGIKTVMDLRTKTEHLKQAEKRRAAADADPETIPARRIPGVRYSEIRITGRQFELFLLSHLSWLGFFQFIFLYILGYRVQAISIIGREVMLPRGLVGLGLDTLDQSGREIAEALRVYAEPGSLPLLVHCTQGKDRTGLVVALVLMILGVPTEAINHDYLLSRDGLRSEKEARMAEIKEIGLTPEWGDTPKDFVARLEQHVATRYNGVNGYLDEIGFGNAERKRLIDGLRA</sequence>
<evidence type="ECO:0000256" key="1">
    <source>
        <dbReference type="SAM" id="Phobius"/>
    </source>
</evidence>
<dbReference type="PROSITE" id="PS00383">
    <property type="entry name" value="TYR_PHOSPHATASE_1"/>
    <property type="match status" value="1"/>
</dbReference>
<feature type="domain" description="Tyrosine specific protein phosphatases" evidence="2">
    <location>
        <begin position="583"/>
        <end position="648"/>
    </location>
</feature>
<dbReference type="Gene3D" id="3.90.190.10">
    <property type="entry name" value="Protein tyrosine phosphatase superfamily"/>
    <property type="match status" value="1"/>
</dbReference>
<dbReference type="InterPro" id="IPR026893">
    <property type="entry name" value="Tyr/Ser_Pase_IphP-type"/>
</dbReference>
<dbReference type="EMBL" id="QJNS01000101">
    <property type="protein sequence ID" value="RYO87337.1"/>
    <property type="molecule type" value="Genomic_DNA"/>
</dbReference>
<keyword evidence="1" id="KW-0812">Transmembrane</keyword>
<keyword evidence="1" id="KW-1133">Transmembrane helix</keyword>
<name>A0ABY0HCE3_9PEZI</name>
<reference evidence="3 4" key="1">
    <citation type="submission" date="2018-06" db="EMBL/GenBank/DDBJ databases">
        <title>Complete Genomes of Monosporascus.</title>
        <authorList>
            <person name="Robinson A.J."/>
            <person name="Natvig D.O."/>
        </authorList>
    </citation>
    <scope>NUCLEOTIDE SEQUENCE [LARGE SCALE GENOMIC DNA]</scope>
    <source>
        <strain evidence="3 4">CBS 609.92</strain>
    </source>
</reference>
<dbReference type="InterPro" id="IPR000387">
    <property type="entry name" value="Tyr_Pase_dom"/>
</dbReference>
<dbReference type="Pfam" id="PF13350">
    <property type="entry name" value="Y_phosphatase3"/>
    <property type="match status" value="1"/>
</dbReference>
<keyword evidence="1" id="KW-0472">Membrane</keyword>
<evidence type="ECO:0000259" key="2">
    <source>
        <dbReference type="PROSITE" id="PS50056"/>
    </source>
</evidence>
<proteinExistence type="predicted"/>
<evidence type="ECO:0000313" key="3">
    <source>
        <dbReference type="EMBL" id="RYO87337.1"/>
    </source>
</evidence>
<dbReference type="InterPro" id="IPR029021">
    <property type="entry name" value="Prot-tyrosine_phosphatase-like"/>
</dbReference>
<dbReference type="Proteomes" id="UP000294003">
    <property type="component" value="Unassembled WGS sequence"/>
</dbReference>
<gene>
    <name evidence="3" type="ORF">DL762_004267</name>
</gene>
<accession>A0ABY0HCE3</accession>